<evidence type="ECO:0000256" key="1">
    <source>
        <dbReference type="ARBA" id="ARBA00022679"/>
    </source>
</evidence>
<dbReference type="CDD" id="cd04301">
    <property type="entry name" value="NAT_SF"/>
    <property type="match status" value="1"/>
</dbReference>
<keyword evidence="2" id="KW-0012">Acyltransferase</keyword>
<evidence type="ECO:0000313" key="4">
    <source>
        <dbReference type="EMBL" id="MDC0668267.1"/>
    </source>
</evidence>
<dbReference type="InterPro" id="IPR000182">
    <property type="entry name" value="GNAT_dom"/>
</dbReference>
<comment type="caution">
    <text evidence="4">The sequence shown here is derived from an EMBL/GenBank/DDBJ whole genome shotgun (WGS) entry which is preliminary data.</text>
</comment>
<dbReference type="PANTHER" id="PTHR43800">
    <property type="entry name" value="PEPTIDYL-LYSINE N-ACETYLTRANSFERASE YJAB"/>
    <property type="match status" value="1"/>
</dbReference>
<evidence type="ECO:0000313" key="5">
    <source>
        <dbReference type="Proteomes" id="UP001217838"/>
    </source>
</evidence>
<evidence type="ECO:0000256" key="2">
    <source>
        <dbReference type="ARBA" id="ARBA00023315"/>
    </source>
</evidence>
<dbReference type="PROSITE" id="PS51186">
    <property type="entry name" value="GNAT"/>
    <property type="match status" value="1"/>
</dbReference>
<feature type="domain" description="N-acetyltransferase" evidence="3">
    <location>
        <begin position="17"/>
        <end position="174"/>
    </location>
</feature>
<name>A0ABT5B2D4_9BACT</name>
<dbReference type="EMBL" id="JAQNDN010000004">
    <property type="protein sequence ID" value="MDC0668267.1"/>
    <property type="molecule type" value="Genomic_DNA"/>
</dbReference>
<evidence type="ECO:0000259" key="3">
    <source>
        <dbReference type="PROSITE" id="PS51186"/>
    </source>
</evidence>
<keyword evidence="1" id="KW-0808">Transferase</keyword>
<organism evidence="4 5">
    <name type="scientific">Nannocystis radixulma</name>
    <dbReference type="NCBI Taxonomy" id="2995305"/>
    <lineage>
        <taxon>Bacteria</taxon>
        <taxon>Pseudomonadati</taxon>
        <taxon>Myxococcota</taxon>
        <taxon>Polyangia</taxon>
        <taxon>Nannocystales</taxon>
        <taxon>Nannocystaceae</taxon>
        <taxon>Nannocystis</taxon>
    </lineage>
</organism>
<keyword evidence="5" id="KW-1185">Reference proteome</keyword>
<dbReference type="RefSeq" id="WP_271997219.1">
    <property type="nucleotide sequence ID" value="NZ_JAQNDN010000004.1"/>
</dbReference>
<dbReference type="Gene3D" id="3.40.630.30">
    <property type="match status" value="1"/>
</dbReference>
<dbReference type="PANTHER" id="PTHR43800:SF1">
    <property type="entry name" value="PEPTIDYL-LYSINE N-ACETYLTRANSFERASE YJAB"/>
    <property type="match status" value="1"/>
</dbReference>
<accession>A0ABT5B2D4</accession>
<protein>
    <submittedName>
        <fullName evidence="4">GNAT family N-acetyltransferase</fullName>
    </submittedName>
</protein>
<dbReference type="Pfam" id="PF00583">
    <property type="entry name" value="Acetyltransf_1"/>
    <property type="match status" value="1"/>
</dbReference>
<reference evidence="4 5" key="1">
    <citation type="submission" date="2022-11" db="EMBL/GenBank/DDBJ databases">
        <title>Minimal conservation of predation-associated metabolite biosynthetic gene clusters underscores biosynthetic potential of Myxococcota including descriptions for ten novel species: Archangium lansinium sp. nov., Myxococcus landrumus sp. nov., Nannocystis bai.</title>
        <authorList>
            <person name="Ahearne A."/>
            <person name="Stevens C."/>
            <person name="Dowd S."/>
        </authorList>
    </citation>
    <scope>NUCLEOTIDE SEQUENCE [LARGE SCALE GENOMIC DNA]</scope>
    <source>
        <strain evidence="4 5">NCELM</strain>
    </source>
</reference>
<dbReference type="SUPFAM" id="SSF55729">
    <property type="entry name" value="Acyl-CoA N-acyltransferases (Nat)"/>
    <property type="match status" value="1"/>
</dbReference>
<proteinExistence type="predicted"/>
<sequence>MHDADARPRLARLDEVERVRDIERRSASRFLGTERAALADDEPTDAATLMRRIAEAGLWVVDDESGSPVAFVMFREVEGCGYVEQIDVLPAQARRRLGARLLDMVAAVGRARGWPALLLSTFKDVPWNAPYYRRLGFVDLDDAGLSPELLQIRAEHEARGLDETARVFMRRALR</sequence>
<gene>
    <name evidence="4" type="ORF">POL58_10980</name>
</gene>
<dbReference type="Proteomes" id="UP001217838">
    <property type="component" value="Unassembled WGS sequence"/>
</dbReference>
<dbReference type="InterPro" id="IPR016181">
    <property type="entry name" value="Acyl_CoA_acyltransferase"/>
</dbReference>